<evidence type="ECO:0000313" key="3">
    <source>
        <dbReference type="Proteomes" id="UP000652761"/>
    </source>
</evidence>
<feature type="compositionally biased region" description="Polar residues" evidence="1">
    <location>
        <begin position="97"/>
        <end position="107"/>
    </location>
</feature>
<dbReference type="EMBL" id="NMUH01002056">
    <property type="protein sequence ID" value="MQL97483.1"/>
    <property type="molecule type" value="Genomic_DNA"/>
</dbReference>
<dbReference type="AlphaFoldDB" id="A0A843VZG2"/>
<proteinExistence type="predicted"/>
<accession>A0A843VZG2</accession>
<protein>
    <submittedName>
        <fullName evidence="2">Uncharacterized protein</fullName>
    </submittedName>
</protein>
<evidence type="ECO:0000313" key="2">
    <source>
        <dbReference type="EMBL" id="MQL97483.1"/>
    </source>
</evidence>
<evidence type="ECO:0000256" key="1">
    <source>
        <dbReference type="SAM" id="MobiDB-lite"/>
    </source>
</evidence>
<sequence length="144" mass="15761">MGGSLVGVCLPKGHQPEGKGGRGNPFSIVGKPTEGCVPSVGFTRLVGNLIEGLLNPEKFVLREGIYSLSRQQASSVKQKFKEEQHFEEDTLRKKFGSTRSIRPNVKNQYKEHVRSGSSKHLQIQLFAEKSPRKMGKASAAPTSP</sequence>
<organism evidence="2 3">
    <name type="scientific">Colocasia esculenta</name>
    <name type="common">Wild taro</name>
    <name type="synonym">Arum esculentum</name>
    <dbReference type="NCBI Taxonomy" id="4460"/>
    <lineage>
        <taxon>Eukaryota</taxon>
        <taxon>Viridiplantae</taxon>
        <taxon>Streptophyta</taxon>
        <taxon>Embryophyta</taxon>
        <taxon>Tracheophyta</taxon>
        <taxon>Spermatophyta</taxon>
        <taxon>Magnoliopsida</taxon>
        <taxon>Liliopsida</taxon>
        <taxon>Araceae</taxon>
        <taxon>Aroideae</taxon>
        <taxon>Colocasieae</taxon>
        <taxon>Colocasia</taxon>
    </lineage>
</organism>
<reference evidence="2" key="1">
    <citation type="submission" date="2017-07" db="EMBL/GenBank/DDBJ databases">
        <title>Taro Niue Genome Assembly and Annotation.</title>
        <authorList>
            <person name="Atibalentja N."/>
            <person name="Keating K."/>
            <person name="Fields C.J."/>
        </authorList>
    </citation>
    <scope>NUCLEOTIDE SEQUENCE</scope>
    <source>
        <strain evidence="2">Niue_2</strain>
        <tissue evidence="2">Leaf</tissue>
    </source>
</reference>
<dbReference type="Proteomes" id="UP000652761">
    <property type="component" value="Unassembled WGS sequence"/>
</dbReference>
<name>A0A843VZG2_COLES</name>
<feature type="region of interest" description="Disordered" evidence="1">
    <location>
        <begin position="97"/>
        <end position="144"/>
    </location>
</feature>
<comment type="caution">
    <text evidence="2">The sequence shown here is derived from an EMBL/GenBank/DDBJ whole genome shotgun (WGS) entry which is preliminary data.</text>
</comment>
<keyword evidence="3" id="KW-1185">Reference proteome</keyword>
<gene>
    <name evidence="2" type="ORF">Taro_030176</name>
</gene>